<dbReference type="InterPro" id="IPR029063">
    <property type="entry name" value="SAM-dependent_MTases_sf"/>
</dbReference>
<dbReference type="Gene3D" id="3.40.50.150">
    <property type="entry name" value="Vaccinia Virus protein VP39"/>
    <property type="match status" value="1"/>
</dbReference>
<dbReference type="PANTHER" id="PTHR10629">
    <property type="entry name" value="CYTOSINE-SPECIFIC METHYLTRANSFERASE"/>
    <property type="match status" value="1"/>
</dbReference>
<dbReference type="SUPFAM" id="SSF53335">
    <property type="entry name" value="S-adenosyl-L-methionine-dependent methyltransferases"/>
    <property type="match status" value="1"/>
</dbReference>
<dbReference type="GO" id="GO:0003886">
    <property type="term" value="F:DNA (cytosine-5-)-methyltransferase activity"/>
    <property type="evidence" value="ECO:0007669"/>
    <property type="project" value="UniProtKB-EC"/>
</dbReference>
<dbReference type="AlphaFoldDB" id="A0A0M2PTR6"/>
<dbReference type="PROSITE" id="PS51679">
    <property type="entry name" value="SAM_MT_C5"/>
    <property type="match status" value="1"/>
</dbReference>
<reference evidence="8" key="1">
    <citation type="submission" date="2012-04" db="EMBL/GenBank/DDBJ databases">
        <authorList>
            <person name="Borisov I.G."/>
            <person name="Ivanikova N.V."/>
            <person name="Pinevich A.V."/>
        </authorList>
    </citation>
    <scope>NUCLEOTIDE SEQUENCE</scope>
    <source>
        <strain evidence="8">CALU 1027</strain>
    </source>
</reference>
<proteinExistence type="inferred from homology"/>
<dbReference type="STRING" id="317619.GCA_000332315_04335"/>
<dbReference type="GO" id="GO:0032259">
    <property type="term" value="P:methylation"/>
    <property type="evidence" value="ECO:0007669"/>
    <property type="project" value="UniProtKB-KW"/>
</dbReference>
<keyword evidence="3 6" id="KW-0808">Transferase</keyword>
<keyword evidence="4 6" id="KW-0949">S-adenosyl-L-methionine</keyword>
<feature type="active site" evidence="6">
    <location>
        <position position="91"/>
    </location>
</feature>
<evidence type="ECO:0000256" key="6">
    <source>
        <dbReference type="PROSITE-ProRule" id="PRU01016"/>
    </source>
</evidence>
<evidence type="ECO:0000313" key="8">
    <source>
        <dbReference type="EMBL" id="KKI99514.1"/>
    </source>
</evidence>
<dbReference type="GO" id="GO:0009307">
    <property type="term" value="P:DNA restriction-modification system"/>
    <property type="evidence" value="ECO:0007669"/>
    <property type="project" value="UniProtKB-KW"/>
</dbReference>
<dbReference type="OrthoDB" id="9813719at2"/>
<dbReference type="InterPro" id="IPR050390">
    <property type="entry name" value="C5-Methyltransferase"/>
</dbReference>
<evidence type="ECO:0000256" key="2">
    <source>
        <dbReference type="ARBA" id="ARBA00022603"/>
    </source>
</evidence>
<dbReference type="EC" id="2.1.1.37" evidence="1"/>
<dbReference type="PRINTS" id="PR00105">
    <property type="entry name" value="C5METTRFRASE"/>
</dbReference>
<dbReference type="Pfam" id="PF00145">
    <property type="entry name" value="DNA_methylase"/>
    <property type="match status" value="1"/>
</dbReference>
<evidence type="ECO:0000256" key="5">
    <source>
        <dbReference type="ARBA" id="ARBA00022747"/>
    </source>
</evidence>
<organism evidence="8 9">
    <name type="scientific">Prochlorothrix hollandica PCC 9006 = CALU 1027</name>
    <dbReference type="NCBI Taxonomy" id="317619"/>
    <lineage>
        <taxon>Bacteria</taxon>
        <taxon>Bacillati</taxon>
        <taxon>Cyanobacteriota</taxon>
        <taxon>Cyanophyceae</taxon>
        <taxon>Prochlorotrichales</taxon>
        <taxon>Prochlorotrichaceae</taxon>
        <taxon>Prochlorothrix</taxon>
    </lineage>
</organism>
<dbReference type="EMBL" id="AJTX02000005">
    <property type="protein sequence ID" value="KKI99514.1"/>
    <property type="molecule type" value="Genomic_DNA"/>
</dbReference>
<dbReference type="GO" id="GO:0003677">
    <property type="term" value="F:DNA binding"/>
    <property type="evidence" value="ECO:0007669"/>
    <property type="project" value="TreeGrafter"/>
</dbReference>
<sequence length="334" mass="37165">MLPSQDYSAVLNSVFHSIPPQSSITVLDLFAGSGGLALGFEAQGFGTIGFEKDADCCASYQKNLRGECHRIHLSPDFEFPQATAIIGGPPCQPFSVGGQQKGLQDDRDGFPTFLAAVRQVKPKIFLFENVRGMFYRNRWYLDTVIKELQSLGYILDFQLLNAVDYGVPQKRERLVVVGHRGNFQFPPVLNTRVTAGEALGSMAMEIPPQAKFLTTSMDTYVAKYEKASNCVRPRDLYLDKPARTVTCRNLAGATGDMMRVCLPDGRRRRLTVQEAARLQSFPDFFEFQGSEISQFNQIGNAVPPLLSYHLAASVKDYLLSDEEELTGPEIEMLL</sequence>
<dbReference type="GO" id="GO:0044027">
    <property type="term" value="P:negative regulation of gene expression via chromosomal CpG island methylation"/>
    <property type="evidence" value="ECO:0007669"/>
    <property type="project" value="TreeGrafter"/>
</dbReference>
<dbReference type="NCBIfam" id="TIGR00675">
    <property type="entry name" value="dcm"/>
    <property type="match status" value="1"/>
</dbReference>
<dbReference type="RefSeq" id="WP_026099875.1">
    <property type="nucleotide sequence ID" value="NZ_KB235942.1"/>
</dbReference>
<name>A0A0M2PTR6_PROHO</name>
<dbReference type="PANTHER" id="PTHR10629:SF52">
    <property type="entry name" value="DNA (CYTOSINE-5)-METHYLTRANSFERASE 1"/>
    <property type="match status" value="1"/>
</dbReference>
<gene>
    <name evidence="8" type="ORF">PROH_13055</name>
</gene>
<dbReference type="Gene3D" id="3.90.120.10">
    <property type="entry name" value="DNA Methylase, subunit A, domain 2"/>
    <property type="match status" value="1"/>
</dbReference>
<keyword evidence="2 6" id="KW-0489">Methyltransferase</keyword>
<evidence type="ECO:0000313" key="9">
    <source>
        <dbReference type="Proteomes" id="UP000034681"/>
    </source>
</evidence>
<dbReference type="REBASE" id="168006">
    <property type="entry name" value="M.Pho1027ORF13055P"/>
</dbReference>
<evidence type="ECO:0000256" key="3">
    <source>
        <dbReference type="ARBA" id="ARBA00022679"/>
    </source>
</evidence>
<evidence type="ECO:0000256" key="4">
    <source>
        <dbReference type="ARBA" id="ARBA00022691"/>
    </source>
</evidence>
<keyword evidence="5" id="KW-0680">Restriction system</keyword>
<comment type="caution">
    <text evidence="8">The sequence shown here is derived from an EMBL/GenBank/DDBJ whole genome shotgun (WGS) entry which is preliminary data.</text>
</comment>
<evidence type="ECO:0000256" key="7">
    <source>
        <dbReference type="RuleBase" id="RU000416"/>
    </source>
</evidence>
<protein>
    <recommendedName>
        <fullName evidence="1">DNA (cytosine-5-)-methyltransferase</fullName>
        <ecNumber evidence="1">2.1.1.37</ecNumber>
    </recommendedName>
</protein>
<keyword evidence="9" id="KW-1185">Reference proteome</keyword>
<dbReference type="InterPro" id="IPR001525">
    <property type="entry name" value="C5_MeTfrase"/>
</dbReference>
<accession>A0A0M2PTR6</accession>
<dbReference type="eggNOG" id="COG0270">
    <property type="taxonomic scope" value="Bacteria"/>
</dbReference>
<dbReference type="Proteomes" id="UP000034681">
    <property type="component" value="Unassembled WGS sequence"/>
</dbReference>
<comment type="similarity">
    <text evidence="6 7">Belongs to the class I-like SAM-binding methyltransferase superfamily. C5-methyltransferase family.</text>
</comment>
<evidence type="ECO:0000256" key="1">
    <source>
        <dbReference type="ARBA" id="ARBA00011975"/>
    </source>
</evidence>